<evidence type="ECO:0000313" key="2">
    <source>
        <dbReference type="Proteomes" id="UP000826212"/>
    </source>
</evidence>
<evidence type="ECO:0000313" key="1">
    <source>
        <dbReference type="EMBL" id="QZE15341.1"/>
    </source>
</evidence>
<dbReference type="Proteomes" id="UP000826212">
    <property type="component" value="Chromosome"/>
</dbReference>
<dbReference type="EMBL" id="CP081303">
    <property type="protein sequence ID" value="QZE15341.1"/>
    <property type="molecule type" value="Genomic_DNA"/>
</dbReference>
<organism evidence="1 2">
    <name type="scientific">Halosquirtibacter laminarini</name>
    <dbReference type="NCBI Taxonomy" id="3374600"/>
    <lineage>
        <taxon>Bacteria</taxon>
        <taxon>Pseudomonadati</taxon>
        <taxon>Bacteroidota</taxon>
        <taxon>Bacteroidia</taxon>
        <taxon>Marinilabiliales</taxon>
        <taxon>Prolixibacteraceae</taxon>
        <taxon>Halosquirtibacter</taxon>
    </lineage>
</organism>
<reference evidence="1" key="1">
    <citation type="submission" date="2021-08" db="EMBL/GenBank/DDBJ databases">
        <title>Novel anaerobic bacterium isolated from sea squirt in East Sea, Republic of Korea.</title>
        <authorList>
            <person name="Nguyen T.H."/>
            <person name="Li Z."/>
            <person name="Lee Y.-J."/>
            <person name="Ko J."/>
            <person name="Kim S.-G."/>
        </authorList>
    </citation>
    <scope>NUCLEOTIDE SEQUENCE</scope>
    <source>
        <strain evidence="1">KCTC 25031</strain>
    </source>
</reference>
<name>A0AC61NI46_9BACT</name>
<gene>
    <name evidence="1" type="ORF">K4L44_05780</name>
</gene>
<protein>
    <submittedName>
        <fullName evidence="1">Superinfection exclusion B family protein</fullName>
    </submittedName>
</protein>
<sequence>MEWLKNLIDLDKISNTTLFIIMAITALKLFYGEIIFDFFNISSIDPKYNLYIFIAFVVSTLILLIRFGKYIKQKLKVFYNKRKYKRKLKKTIKSLDPHEKSLIREFFLLGSKSIKMPINDPTVSGLLSKGIIHTNTVICTSQFGEFYSNYSLNDQILENLTYEIIDFPKAFENLTEDDWVNLKNNRPAWAKRLHEYDSILNSF</sequence>
<keyword evidence="2" id="KW-1185">Reference proteome</keyword>
<proteinExistence type="predicted"/>
<accession>A0AC61NI46</accession>